<proteinExistence type="predicted"/>
<dbReference type="PANTHER" id="PTHR12459">
    <property type="entry name" value="TRANSMEMBRANE PROTEIN 135-RELATED"/>
    <property type="match status" value="1"/>
</dbReference>
<feature type="transmembrane region" description="Helical" evidence="1">
    <location>
        <begin position="77"/>
        <end position="100"/>
    </location>
</feature>
<dbReference type="EMBL" id="LNZH02000052">
    <property type="protein sequence ID" value="OCB91879.1"/>
    <property type="molecule type" value="Genomic_DNA"/>
</dbReference>
<feature type="transmembrane region" description="Helical" evidence="1">
    <location>
        <begin position="426"/>
        <end position="447"/>
    </location>
</feature>
<evidence type="ECO:0000313" key="3">
    <source>
        <dbReference type="Proteomes" id="UP000757232"/>
    </source>
</evidence>
<evidence type="ECO:0000313" key="2">
    <source>
        <dbReference type="EMBL" id="OCB91879.1"/>
    </source>
</evidence>
<evidence type="ECO:0000256" key="1">
    <source>
        <dbReference type="SAM" id="Phobius"/>
    </source>
</evidence>
<comment type="caution">
    <text evidence="2">The sequence shown here is derived from an EMBL/GenBank/DDBJ whole genome shotgun (WGS) entry which is preliminary data.</text>
</comment>
<dbReference type="Proteomes" id="UP000757232">
    <property type="component" value="Unassembled WGS sequence"/>
</dbReference>
<feature type="transmembrane region" description="Helical" evidence="1">
    <location>
        <begin position="136"/>
        <end position="155"/>
    </location>
</feature>
<organism evidence="2 3">
    <name type="scientific">Sanghuangporus baumii</name>
    <name type="common">Phellinus baumii</name>
    <dbReference type="NCBI Taxonomy" id="108892"/>
    <lineage>
        <taxon>Eukaryota</taxon>
        <taxon>Fungi</taxon>
        <taxon>Dikarya</taxon>
        <taxon>Basidiomycota</taxon>
        <taxon>Agaricomycotina</taxon>
        <taxon>Agaricomycetes</taxon>
        <taxon>Hymenochaetales</taxon>
        <taxon>Hymenochaetaceae</taxon>
        <taxon>Sanghuangporus</taxon>
    </lineage>
</organism>
<dbReference type="AlphaFoldDB" id="A0A9Q5NF47"/>
<protein>
    <recommendedName>
        <fullName evidence="4">Transmembrane protein 135 N-terminal domain-containing protein</fullName>
    </recommendedName>
</protein>
<reference evidence="2" key="1">
    <citation type="submission" date="2016-06" db="EMBL/GenBank/DDBJ databases">
        <title>Draft Genome sequence of the fungus Inonotus baumii.</title>
        <authorList>
            <person name="Zhu H."/>
            <person name="Lin W."/>
        </authorList>
    </citation>
    <scope>NUCLEOTIDE SEQUENCE</scope>
    <source>
        <strain evidence="2">821</strain>
    </source>
</reference>
<gene>
    <name evidence="2" type="ORF">A7U60_g814</name>
</gene>
<evidence type="ECO:0008006" key="4">
    <source>
        <dbReference type="Google" id="ProtNLM"/>
    </source>
</evidence>
<dbReference type="InterPro" id="IPR026749">
    <property type="entry name" value="Tmem135"/>
</dbReference>
<keyword evidence="3" id="KW-1185">Reference proteome</keyword>
<feature type="transmembrane region" description="Helical" evidence="1">
    <location>
        <begin position="35"/>
        <end position="56"/>
    </location>
</feature>
<keyword evidence="1" id="KW-0472">Membrane</keyword>
<keyword evidence="1" id="KW-0812">Transmembrane</keyword>
<dbReference type="PANTHER" id="PTHR12459:SF15">
    <property type="entry name" value="TRANSMEMBRANE PROTEIN 135"/>
    <property type="match status" value="1"/>
</dbReference>
<sequence length="558" mass="61647">MAPEWFKSHPSLNNILNRIIPKTFQRPENDHPARIAVRTYALSLSLSLGPVLIPLLSEGRLNKKRRNNLASVLKKELSVSGFAFAMTAAAGGGAALEFYWKRFTKRLGQAARFKADAHRLAVLSDVLLRGTEVSPLYETFICNAITSLLAILLMHSRRRSSLTDRADIPLTVPIDELGDRKSSPTLDLTLLLLVRALDAFAQRFFHQHAEKVVDNKQAEMSGESSVDRNRLLRKKVAVLTDKLDAFVFWAASARIMWCFFYRPERLPRSYVRWIGALANVDERLLEALRRLRKGAWGYGKPESHLLLSTMAADLGYPHSWGDSLHLPEYGGKVSEASWKALGVHGRTGVGGLPCEIVHGGVGSSVISGGVGGSCAANSLARGGLGFLEALALYTPVHFLPVLLTRPKELLSSVVLKKLILSLVRSSLFLSVFISSVWSAVCFTRSWGIARLFPRLSHNFIDGPFGCIMAGCLVCGGSIWIEQGRRRGEIALYVLPRALRTLLSESWLRSGTKSLMAMERLAFSLSLASIVTASRHYPETLRGLSRWTAMFILKGMPRG</sequence>
<feature type="transmembrane region" description="Helical" evidence="1">
    <location>
        <begin position="459"/>
        <end position="480"/>
    </location>
</feature>
<dbReference type="OrthoDB" id="4021778at2759"/>
<accession>A0A9Q5NF47</accession>
<name>A0A9Q5NF47_SANBA</name>
<keyword evidence="1" id="KW-1133">Transmembrane helix</keyword>